<dbReference type="GO" id="GO:0010333">
    <property type="term" value="F:terpene synthase activity"/>
    <property type="evidence" value="ECO:0007669"/>
    <property type="project" value="InterPro"/>
</dbReference>
<evidence type="ECO:0000313" key="7">
    <source>
        <dbReference type="EMBL" id="TFY62989.1"/>
    </source>
</evidence>
<protein>
    <recommendedName>
        <fullName evidence="6">Terpene synthase</fullName>
        <ecNumber evidence="6">4.2.3.-</ecNumber>
    </recommendedName>
</protein>
<reference evidence="7 8" key="1">
    <citation type="submission" date="2019-01" db="EMBL/GenBank/DDBJ databases">
        <title>Genome sequencing of the rare red list fungi Fomitopsis rosea.</title>
        <authorList>
            <person name="Buettner E."/>
            <person name="Kellner H."/>
        </authorList>
    </citation>
    <scope>NUCLEOTIDE SEQUENCE [LARGE SCALE GENOMIC DNA]</scope>
    <source>
        <strain evidence="7 8">DSM 105464</strain>
    </source>
</reference>
<dbReference type="AlphaFoldDB" id="A0A4Y9YPM4"/>
<evidence type="ECO:0000256" key="2">
    <source>
        <dbReference type="ARBA" id="ARBA00006333"/>
    </source>
</evidence>
<evidence type="ECO:0000256" key="1">
    <source>
        <dbReference type="ARBA" id="ARBA00001946"/>
    </source>
</evidence>
<keyword evidence="3 6" id="KW-0479">Metal-binding</keyword>
<organism evidence="7 8">
    <name type="scientific">Rhodofomes roseus</name>
    <dbReference type="NCBI Taxonomy" id="34475"/>
    <lineage>
        <taxon>Eukaryota</taxon>
        <taxon>Fungi</taxon>
        <taxon>Dikarya</taxon>
        <taxon>Basidiomycota</taxon>
        <taxon>Agaricomycotina</taxon>
        <taxon>Agaricomycetes</taxon>
        <taxon>Polyporales</taxon>
        <taxon>Rhodofomes</taxon>
    </lineage>
</organism>
<evidence type="ECO:0000256" key="4">
    <source>
        <dbReference type="ARBA" id="ARBA00022842"/>
    </source>
</evidence>
<dbReference type="Gene3D" id="1.10.600.10">
    <property type="entry name" value="Farnesyl Diphosphate Synthase"/>
    <property type="match status" value="1"/>
</dbReference>
<evidence type="ECO:0000256" key="6">
    <source>
        <dbReference type="RuleBase" id="RU366034"/>
    </source>
</evidence>
<dbReference type="EC" id="4.2.3.-" evidence="6"/>
<evidence type="ECO:0000256" key="3">
    <source>
        <dbReference type="ARBA" id="ARBA00022723"/>
    </source>
</evidence>
<comment type="caution">
    <text evidence="7">The sequence shown here is derived from an EMBL/GenBank/DDBJ whole genome shotgun (WGS) entry which is preliminary data.</text>
</comment>
<evidence type="ECO:0000256" key="5">
    <source>
        <dbReference type="ARBA" id="ARBA00023239"/>
    </source>
</evidence>
<comment type="similarity">
    <text evidence="2 6">Belongs to the terpene synthase family.</text>
</comment>
<dbReference type="PANTHER" id="PTHR35201:SF4">
    <property type="entry name" value="BETA-PINACENE SYNTHASE-RELATED"/>
    <property type="match status" value="1"/>
</dbReference>
<dbReference type="EMBL" id="SEKV01000145">
    <property type="protein sequence ID" value="TFY62989.1"/>
    <property type="molecule type" value="Genomic_DNA"/>
</dbReference>
<proteinExistence type="inferred from homology"/>
<dbReference type="PANTHER" id="PTHR35201">
    <property type="entry name" value="TERPENE SYNTHASE"/>
    <property type="match status" value="1"/>
</dbReference>
<dbReference type="Pfam" id="PF19086">
    <property type="entry name" value="Terpene_syn_C_2"/>
    <property type="match status" value="1"/>
</dbReference>
<sequence>MPSTLDSFVLPDLLSVVPYEHSFNSAHYEQAMKESSAWVNSYDIVPEHKRAYFEQGDIELTCAHVYPYADFDELRTAMNLADLIFVIDDVSDDQDGRGACETGQVFLSALRDPDCHDGSPLAQMTKEFRERLLQFNVPACYNRLLKHFEDYINAVTVEAGLRERNEVLDPETYVNLRRENIAARICFGYLGFALGLDLPDEIFEHPIMMRLHIAAVDTVWLSNDLYSYNREQAMGHPGFNILTVLMESEQCGLQTAVDLAGARFKQVMDQFQADKVLLPSWGPEMDAVVAKFVRALETWIIGFIVWSFETTRYFGGLGEEVKRTRVVKLFPKHEVDH</sequence>
<dbReference type="GO" id="GO:0046872">
    <property type="term" value="F:metal ion binding"/>
    <property type="evidence" value="ECO:0007669"/>
    <property type="project" value="UniProtKB-KW"/>
</dbReference>
<keyword evidence="4 6" id="KW-0460">Magnesium</keyword>
<keyword evidence="5 6" id="KW-0456">Lyase</keyword>
<dbReference type="GO" id="GO:0008299">
    <property type="term" value="P:isoprenoid biosynthetic process"/>
    <property type="evidence" value="ECO:0007669"/>
    <property type="project" value="UniProtKB-ARBA"/>
</dbReference>
<dbReference type="Proteomes" id="UP000298390">
    <property type="component" value="Unassembled WGS sequence"/>
</dbReference>
<dbReference type="SFLD" id="SFLDS00005">
    <property type="entry name" value="Isoprenoid_Synthase_Type_I"/>
    <property type="match status" value="1"/>
</dbReference>
<evidence type="ECO:0000313" key="8">
    <source>
        <dbReference type="Proteomes" id="UP000298390"/>
    </source>
</evidence>
<comment type="cofactor">
    <cofactor evidence="1 6">
        <name>Mg(2+)</name>
        <dbReference type="ChEBI" id="CHEBI:18420"/>
    </cofactor>
</comment>
<gene>
    <name evidence="7" type="ORF">EVJ58_g3512</name>
</gene>
<dbReference type="InterPro" id="IPR034686">
    <property type="entry name" value="Terpene_cyclase-like_2"/>
</dbReference>
<dbReference type="InterPro" id="IPR008949">
    <property type="entry name" value="Isoprenoid_synthase_dom_sf"/>
</dbReference>
<dbReference type="SUPFAM" id="SSF48576">
    <property type="entry name" value="Terpenoid synthases"/>
    <property type="match status" value="1"/>
</dbReference>
<name>A0A4Y9YPM4_9APHY</name>
<accession>A0A4Y9YPM4</accession>
<dbReference type="SFLD" id="SFLDG01020">
    <property type="entry name" value="Terpene_Cyclase_Like_2"/>
    <property type="match status" value="1"/>
</dbReference>
<dbReference type="STRING" id="34475.A0A4Y9YPM4"/>